<protein>
    <submittedName>
        <fullName evidence="1">Uncharacterized protein</fullName>
    </submittedName>
</protein>
<accession>A0A2P2QH85</accession>
<name>A0A2P2QH85_RHIMU</name>
<dbReference type="EMBL" id="GGEC01085771">
    <property type="protein sequence ID" value="MBX66255.1"/>
    <property type="molecule type" value="Transcribed_RNA"/>
</dbReference>
<reference evidence="1" key="1">
    <citation type="submission" date="2018-02" db="EMBL/GenBank/DDBJ databases">
        <title>Rhizophora mucronata_Transcriptome.</title>
        <authorList>
            <person name="Meera S.P."/>
            <person name="Sreeshan A."/>
            <person name="Augustine A."/>
        </authorList>
    </citation>
    <scope>NUCLEOTIDE SEQUENCE</scope>
    <source>
        <tissue evidence="1">Leaf</tissue>
    </source>
</reference>
<dbReference type="AlphaFoldDB" id="A0A2P2QH85"/>
<evidence type="ECO:0000313" key="1">
    <source>
        <dbReference type="EMBL" id="MBX66255.1"/>
    </source>
</evidence>
<proteinExistence type="predicted"/>
<sequence>MAVGVDLQLVIITEDQRYSATLRQTLRHANFIKITRQHRHHSIVKKEINKRA</sequence>
<organism evidence="1">
    <name type="scientific">Rhizophora mucronata</name>
    <name type="common">Asiatic mangrove</name>
    <dbReference type="NCBI Taxonomy" id="61149"/>
    <lineage>
        <taxon>Eukaryota</taxon>
        <taxon>Viridiplantae</taxon>
        <taxon>Streptophyta</taxon>
        <taxon>Embryophyta</taxon>
        <taxon>Tracheophyta</taxon>
        <taxon>Spermatophyta</taxon>
        <taxon>Magnoliopsida</taxon>
        <taxon>eudicotyledons</taxon>
        <taxon>Gunneridae</taxon>
        <taxon>Pentapetalae</taxon>
        <taxon>rosids</taxon>
        <taxon>fabids</taxon>
        <taxon>Malpighiales</taxon>
        <taxon>Rhizophoraceae</taxon>
        <taxon>Rhizophora</taxon>
    </lineage>
</organism>